<comment type="caution">
    <text evidence="2">The sequence shown here is derived from an EMBL/GenBank/DDBJ whole genome shotgun (WGS) entry which is preliminary data.</text>
</comment>
<name>A0ABQ9HJ92_9NEOP</name>
<evidence type="ECO:0000313" key="3">
    <source>
        <dbReference type="Proteomes" id="UP001159363"/>
    </source>
</evidence>
<feature type="region of interest" description="Disordered" evidence="1">
    <location>
        <begin position="609"/>
        <end position="646"/>
    </location>
</feature>
<dbReference type="EMBL" id="JARBHB010000005">
    <property type="protein sequence ID" value="KAJ8884412.1"/>
    <property type="molecule type" value="Genomic_DNA"/>
</dbReference>
<reference evidence="2 3" key="1">
    <citation type="submission" date="2023-02" db="EMBL/GenBank/DDBJ databases">
        <title>LHISI_Scaffold_Assembly.</title>
        <authorList>
            <person name="Stuart O.P."/>
            <person name="Cleave R."/>
            <person name="Magrath M.J.L."/>
            <person name="Mikheyev A.S."/>
        </authorList>
    </citation>
    <scope>NUCLEOTIDE SEQUENCE [LARGE SCALE GENOMIC DNA]</scope>
    <source>
        <strain evidence="2">Daus_M_001</strain>
        <tissue evidence="2">Leg muscle</tissue>
    </source>
</reference>
<proteinExistence type="predicted"/>
<feature type="compositionally biased region" description="Basic residues" evidence="1">
    <location>
        <begin position="38"/>
        <end position="50"/>
    </location>
</feature>
<sequence>MQHNHRPPPYFPIARRVKNDPSYRPPSQADEHFEHSRGYWRHSAPPHKRPQLSDINELQTADQEIQRRNSPLIAQAAPRRKFGSVFQPNPTHNHVAYSVKRQTKVPSSYCGSLDNTIPELGELQLRTCYPVCCCYKTPAAPRQQWQRALKLHDKTFIRLAVGQSRDSIDRPYLLCVDLSLRTLLLEDEDAHLERVRWYGAFLGVFLPISSSSLQRSSTGNSLHPFLGLDGGRCFETEQQRPGWLRKGADRTKASPGKRVVYVGRYHLVGEQSVIPEMREGKCMRPQKLAFASVWSVFSDQVDGRAWRENHYNTGTWKLMVRETGRSPIRASLHVQAVHGARGGVVVRLLASHLGEPGPIPGGVAPGFSRVGIVPNDAAGRRVFLGISRFPVPSFRRCSILSYLHARRLSRPRSAEGKCATSYAIMTCIDHELVQGHLLPTFWPRLMSRHPIIQFVPKMFYRVGALGGSVQSANIVVGSHCNSVHIPPVRNAPEISERPLAQLPHVEFLALSSIRASLNPGLPPSRTLAAPDFSIFPHFSQMVTTKNCLLSGFGGIYSIVGSGPESSVNAVLRRAKGLPGGTVTAARSAVNHSPGSRTTEQRAVCLRGGEVRGGLPTTHSAGPRITRNSGQCRSPRKDLKLGSQPSVASFSRPSVSQSSVCFFVRQLKATHNNPSSADPSAQPNFSFPCDWPNITWPPDGRATDGCGGWLRVHLTWSGYGKSRRDDGFPCVTVASVWPAGWIVLPWNAIAAFVYMIHDTSHYDTTPRTVGAVQ</sequence>
<keyword evidence="3" id="KW-1185">Reference proteome</keyword>
<accession>A0ABQ9HJ92</accession>
<organism evidence="2 3">
    <name type="scientific">Dryococelus australis</name>
    <dbReference type="NCBI Taxonomy" id="614101"/>
    <lineage>
        <taxon>Eukaryota</taxon>
        <taxon>Metazoa</taxon>
        <taxon>Ecdysozoa</taxon>
        <taxon>Arthropoda</taxon>
        <taxon>Hexapoda</taxon>
        <taxon>Insecta</taxon>
        <taxon>Pterygota</taxon>
        <taxon>Neoptera</taxon>
        <taxon>Polyneoptera</taxon>
        <taxon>Phasmatodea</taxon>
        <taxon>Verophasmatodea</taxon>
        <taxon>Anareolatae</taxon>
        <taxon>Phasmatidae</taxon>
        <taxon>Eurycanthinae</taxon>
        <taxon>Dryococelus</taxon>
    </lineage>
</organism>
<evidence type="ECO:0000313" key="2">
    <source>
        <dbReference type="EMBL" id="KAJ8884412.1"/>
    </source>
</evidence>
<feature type="region of interest" description="Disordered" evidence="1">
    <location>
        <begin position="1"/>
        <end position="51"/>
    </location>
</feature>
<gene>
    <name evidence="2" type="ORF">PR048_016269</name>
</gene>
<protein>
    <submittedName>
        <fullName evidence="2">Uncharacterized protein</fullName>
    </submittedName>
</protein>
<dbReference type="Proteomes" id="UP001159363">
    <property type="component" value="Chromosome 4"/>
</dbReference>
<evidence type="ECO:0000256" key="1">
    <source>
        <dbReference type="SAM" id="MobiDB-lite"/>
    </source>
</evidence>